<feature type="domain" description="C2H2-type" evidence="21">
    <location>
        <begin position="342"/>
        <end position="371"/>
    </location>
</feature>
<accession>A0A9D3PLX5</accession>
<dbReference type="PROSITE" id="PS00028">
    <property type="entry name" value="ZINC_FINGER_C2H2_1"/>
    <property type="match status" value="3"/>
</dbReference>
<comment type="function">
    <text evidence="14">Atypical E3 ubiquitin-protein ligase that mediates 'Lys-63'-linked ubiquitination of MAP3K14/NIK, leading to stabilize and activate MAP3K14/NIK. It thereby acts as an activator of the non-canonical NF-kappa-B2/NFKB2 pathway. May also play an important role in cell proliferation and/or anti-apoptosis.</text>
</comment>
<feature type="domain" description="C2H2-type" evidence="21">
    <location>
        <begin position="372"/>
        <end position="399"/>
    </location>
</feature>
<evidence type="ECO:0000256" key="18">
    <source>
        <dbReference type="ARBA" id="ARBA00079395"/>
    </source>
</evidence>
<reference evidence="22" key="1">
    <citation type="submission" date="2021-01" db="EMBL/GenBank/DDBJ databases">
        <authorList>
            <person name="Zahm M."/>
            <person name="Roques C."/>
            <person name="Cabau C."/>
            <person name="Klopp C."/>
            <person name="Donnadieu C."/>
            <person name="Jouanno E."/>
            <person name="Lampietro C."/>
            <person name="Louis A."/>
            <person name="Herpin A."/>
            <person name="Echchiki A."/>
            <person name="Berthelot C."/>
            <person name="Parey E."/>
            <person name="Roest-Crollius H."/>
            <person name="Braasch I."/>
            <person name="Postlethwait J."/>
            <person name="Bobe J."/>
            <person name="Montfort J."/>
            <person name="Bouchez O."/>
            <person name="Begum T."/>
            <person name="Mejri S."/>
            <person name="Adams A."/>
            <person name="Chen W.-J."/>
            <person name="Guiguen Y."/>
        </authorList>
    </citation>
    <scope>NUCLEOTIDE SEQUENCE</scope>
    <source>
        <strain evidence="22">YG-15Mar2019-1</strain>
        <tissue evidence="22">Brain</tissue>
    </source>
</reference>
<evidence type="ECO:0000256" key="7">
    <source>
        <dbReference type="ARBA" id="ARBA00022679"/>
    </source>
</evidence>
<comment type="subcellular location">
    <subcellularLocation>
        <location evidence="2">Nucleus</location>
    </subcellularLocation>
</comment>
<sequence>MDPEISRAAGSSAEASGEVELPGEKAAAPSPTPRPAPARGRVLRERGLGRSQTGVSSAGPNDSRSSTPGSGRVLRDRSSKGVVAGRNAGAGGNTKGQNEVAAANRRRISEYPRRRRNTGARGENSGETGDDSGLAIDSEDKKDSSDKASRSSRSRRPQPPPRQRAPSTRTSRPSPTLVCKSEPDTETAYGAAEDVLERTGGSDDEDDVLIGEEDPPFRDDPNDLNYKPEAERDPQKPRRRPPRQKEDKKEKERDKERGKEIKTEGGEEMDVKLENEFGEETEPPRKRGRRRKDDKSPRLPKRRKKPPVQYVRCEMEGCGTVLAHPRYLQHHIKYQHLLKKKYVCPHPSCGRLFRLQKQLLRHAKHHTDQRDYICEYCARAFKSSHNLAVHRMIHTGEKPLQCEICGFTCRQKASLNWHMKKHDADAFYQFSCNICGKKFEKKDSVVAHKAKSHPEVLIAEALAANAGALITTPTPLLEALPGTGQGEHMVVVSEEQNLPPMQRFMAGEEQSGRPGSGRSRTERAVALARLLHRDCTRLLELYKEKESFPAEHSPEVDRILSVCVSAPHLTTDERVWLLHSALQQCLRLLECVIGREEELEEEGEYESVRNSVRDRLGHLLHNTSALLVKEEGSSEPSCDPDSTEVVQVDEADGSFGVKLWTYRVLQELIHWTHSASETLHTLHAEREAEQEKVDSENGGAEV</sequence>
<dbReference type="Proteomes" id="UP001046870">
    <property type="component" value="Chromosome 17"/>
</dbReference>
<keyword evidence="6" id="KW-0597">Phosphoprotein</keyword>
<evidence type="ECO:0000256" key="13">
    <source>
        <dbReference type="ARBA" id="ARBA00023242"/>
    </source>
</evidence>
<organism evidence="22 23">
    <name type="scientific">Megalops atlanticus</name>
    <name type="common">Tarpon</name>
    <name type="synonym">Clupea gigantea</name>
    <dbReference type="NCBI Taxonomy" id="7932"/>
    <lineage>
        <taxon>Eukaryota</taxon>
        <taxon>Metazoa</taxon>
        <taxon>Chordata</taxon>
        <taxon>Craniata</taxon>
        <taxon>Vertebrata</taxon>
        <taxon>Euteleostomi</taxon>
        <taxon>Actinopterygii</taxon>
        <taxon>Neopterygii</taxon>
        <taxon>Teleostei</taxon>
        <taxon>Elopiformes</taxon>
        <taxon>Megalopidae</taxon>
        <taxon>Megalops</taxon>
    </lineage>
</organism>
<evidence type="ECO:0000256" key="8">
    <source>
        <dbReference type="ARBA" id="ARBA00022723"/>
    </source>
</evidence>
<feature type="compositionally biased region" description="Low complexity" evidence="20">
    <location>
        <begin position="1"/>
        <end position="20"/>
    </location>
</feature>
<evidence type="ECO:0000256" key="11">
    <source>
        <dbReference type="ARBA" id="ARBA00022786"/>
    </source>
</evidence>
<keyword evidence="13" id="KW-0539">Nucleus</keyword>
<dbReference type="GO" id="GO:0061630">
    <property type="term" value="F:ubiquitin protein ligase activity"/>
    <property type="evidence" value="ECO:0007669"/>
    <property type="project" value="UniProtKB-EC"/>
</dbReference>
<dbReference type="AlphaFoldDB" id="A0A9D3PLX5"/>
<proteinExistence type="inferred from homology"/>
<evidence type="ECO:0000256" key="9">
    <source>
        <dbReference type="ARBA" id="ARBA00022737"/>
    </source>
</evidence>
<evidence type="ECO:0000256" key="20">
    <source>
        <dbReference type="SAM" id="MobiDB-lite"/>
    </source>
</evidence>
<evidence type="ECO:0000256" key="1">
    <source>
        <dbReference type="ARBA" id="ARBA00000900"/>
    </source>
</evidence>
<dbReference type="OrthoDB" id="7852576at2759"/>
<dbReference type="InterPro" id="IPR009079">
    <property type="entry name" value="4_helix_cytokine-like_core"/>
</dbReference>
<dbReference type="InterPro" id="IPR051061">
    <property type="entry name" value="Zinc_finger_trans_reg"/>
</dbReference>
<feature type="compositionally biased region" description="Acidic residues" evidence="20">
    <location>
        <begin position="202"/>
        <end position="214"/>
    </location>
</feature>
<evidence type="ECO:0000256" key="17">
    <source>
        <dbReference type="ARBA" id="ARBA00077489"/>
    </source>
</evidence>
<dbReference type="SUPFAM" id="SSF57667">
    <property type="entry name" value="beta-beta-alpha zinc fingers"/>
    <property type="match status" value="3"/>
</dbReference>
<evidence type="ECO:0000256" key="16">
    <source>
        <dbReference type="ARBA" id="ARBA00071305"/>
    </source>
</evidence>
<dbReference type="GO" id="GO:0005634">
    <property type="term" value="C:nucleus"/>
    <property type="evidence" value="ECO:0007669"/>
    <property type="project" value="UniProtKB-SubCell"/>
</dbReference>
<evidence type="ECO:0000256" key="19">
    <source>
        <dbReference type="PROSITE-ProRule" id="PRU00042"/>
    </source>
</evidence>
<keyword evidence="8" id="KW-0479">Metal-binding</keyword>
<evidence type="ECO:0000256" key="12">
    <source>
        <dbReference type="ARBA" id="ARBA00022833"/>
    </source>
</evidence>
<dbReference type="Gene3D" id="1.20.1250.10">
    <property type="match status" value="1"/>
</dbReference>
<keyword evidence="7" id="KW-0808">Transferase</keyword>
<feature type="domain" description="C2H2-type" evidence="21">
    <location>
        <begin position="400"/>
        <end position="427"/>
    </location>
</feature>
<feature type="region of interest" description="Disordered" evidence="20">
    <location>
        <begin position="1"/>
        <end position="307"/>
    </location>
</feature>
<dbReference type="InterPro" id="IPR036236">
    <property type="entry name" value="Znf_C2H2_sf"/>
</dbReference>
<keyword evidence="9" id="KW-0677">Repeat</keyword>
<evidence type="ECO:0000256" key="2">
    <source>
        <dbReference type="ARBA" id="ARBA00004123"/>
    </source>
</evidence>
<dbReference type="InterPro" id="IPR013087">
    <property type="entry name" value="Znf_C2H2_type"/>
</dbReference>
<keyword evidence="10 19" id="KW-0863">Zinc-finger</keyword>
<dbReference type="PANTHER" id="PTHR46179">
    <property type="entry name" value="ZINC FINGER PROTEIN"/>
    <property type="match status" value="1"/>
</dbReference>
<dbReference type="PROSITE" id="PS50157">
    <property type="entry name" value="ZINC_FINGER_C2H2_2"/>
    <property type="match status" value="4"/>
</dbReference>
<comment type="subunit">
    <text evidence="15">Interacts with MAP3K14/NIK.</text>
</comment>
<dbReference type="GO" id="GO:0006357">
    <property type="term" value="P:regulation of transcription by RNA polymerase II"/>
    <property type="evidence" value="ECO:0007669"/>
    <property type="project" value="TreeGrafter"/>
</dbReference>
<dbReference type="FunFam" id="3.30.160.60:FF:000356">
    <property type="entry name" value="E3 ubiquitin-protein ligase ZFP91"/>
    <property type="match status" value="1"/>
</dbReference>
<comment type="similarity">
    <text evidence="4">Belongs to the krueppel C2H2-type zinc-finger protein family.</text>
</comment>
<comment type="catalytic activity">
    <reaction evidence="1">
        <text>S-ubiquitinyl-[E2 ubiquitin-conjugating enzyme]-L-cysteine + [acceptor protein]-L-lysine = [E2 ubiquitin-conjugating enzyme]-L-cysteine + N(6)-ubiquitinyl-[acceptor protein]-L-lysine.</text>
        <dbReference type="EC" id="2.3.2.27"/>
    </reaction>
</comment>
<dbReference type="GO" id="GO:0008270">
    <property type="term" value="F:zinc ion binding"/>
    <property type="evidence" value="ECO:0007669"/>
    <property type="project" value="UniProtKB-KW"/>
</dbReference>
<evidence type="ECO:0000256" key="14">
    <source>
        <dbReference type="ARBA" id="ARBA00054990"/>
    </source>
</evidence>
<feature type="compositionally biased region" description="Basic and acidic residues" evidence="20">
    <location>
        <begin position="138"/>
        <end position="149"/>
    </location>
</feature>
<evidence type="ECO:0000259" key="21">
    <source>
        <dbReference type="PROSITE" id="PS50157"/>
    </source>
</evidence>
<keyword evidence="12" id="KW-0862">Zinc</keyword>
<dbReference type="PANTHER" id="PTHR46179:SF11">
    <property type="entry name" value="E3 UBIQUITIN-PROTEIN LIGASE ZFP91"/>
    <property type="match status" value="1"/>
</dbReference>
<evidence type="ECO:0000256" key="3">
    <source>
        <dbReference type="ARBA" id="ARBA00004906"/>
    </source>
</evidence>
<keyword evidence="23" id="KW-1185">Reference proteome</keyword>
<dbReference type="Gene3D" id="3.30.160.60">
    <property type="entry name" value="Classic Zinc Finger"/>
    <property type="match status" value="4"/>
</dbReference>
<gene>
    <name evidence="22" type="ORF">MATL_G00195460</name>
</gene>
<feature type="domain" description="C2H2-type" evidence="21">
    <location>
        <begin position="430"/>
        <end position="453"/>
    </location>
</feature>
<feature type="compositionally biased region" description="Low complexity" evidence="20">
    <location>
        <begin position="164"/>
        <end position="175"/>
    </location>
</feature>
<comment type="pathway">
    <text evidence="3">Protein modification; protein ubiquitination.</text>
</comment>
<evidence type="ECO:0000256" key="4">
    <source>
        <dbReference type="ARBA" id="ARBA00006991"/>
    </source>
</evidence>
<dbReference type="EC" id="2.3.2.27" evidence="5"/>
<dbReference type="SUPFAM" id="SSF47266">
    <property type="entry name" value="4-helical cytokines"/>
    <property type="match status" value="1"/>
</dbReference>
<dbReference type="Pfam" id="PF00096">
    <property type="entry name" value="zf-C2H2"/>
    <property type="match status" value="3"/>
</dbReference>
<evidence type="ECO:0000313" key="22">
    <source>
        <dbReference type="EMBL" id="KAG7461851.1"/>
    </source>
</evidence>
<comment type="caution">
    <text evidence="22">The sequence shown here is derived from an EMBL/GenBank/DDBJ whole genome shotgun (WGS) entry which is preliminary data.</text>
</comment>
<dbReference type="SMART" id="SM00355">
    <property type="entry name" value="ZnF_C2H2"/>
    <property type="match status" value="5"/>
</dbReference>
<feature type="compositionally biased region" description="Polar residues" evidence="20">
    <location>
        <begin position="51"/>
        <end position="69"/>
    </location>
</feature>
<protein>
    <recommendedName>
        <fullName evidence="16">E3 ubiquitin-protein ligase ZFP91</fullName>
        <ecNumber evidence="5">2.3.2.27</ecNumber>
    </recommendedName>
    <alternativeName>
        <fullName evidence="17">RING-type E3 ubiquitin transferase ZFP91</fullName>
    </alternativeName>
    <alternativeName>
        <fullName evidence="18">Zinc finger protein 91 homolog</fullName>
    </alternativeName>
</protein>
<evidence type="ECO:0000313" key="23">
    <source>
        <dbReference type="Proteomes" id="UP001046870"/>
    </source>
</evidence>
<dbReference type="EMBL" id="JAFDVH010000017">
    <property type="protein sequence ID" value="KAG7461851.1"/>
    <property type="molecule type" value="Genomic_DNA"/>
</dbReference>
<keyword evidence="11" id="KW-0833">Ubl conjugation pathway</keyword>
<name>A0A9D3PLX5_MEGAT</name>
<evidence type="ECO:0000256" key="5">
    <source>
        <dbReference type="ARBA" id="ARBA00012483"/>
    </source>
</evidence>
<dbReference type="FunFam" id="3.30.160.60:FF:000183">
    <property type="entry name" value="E3 ubiquitin-protein ligase ZFP91"/>
    <property type="match status" value="1"/>
</dbReference>
<evidence type="ECO:0000256" key="10">
    <source>
        <dbReference type="ARBA" id="ARBA00022771"/>
    </source>
</evidence>
<evidence type="ECO:0000256" key="6">
    <source>
        <dbReference type="ARBA" id="ARBA00022553"/>
    </source>
</evidence>
<feature type="compositionally biased region" description="Basic and acidic residues" evidence="20">
    <location>
        <begin position="215"/>
        <end position="236"/>
    </location>
</feature>
<evidence type="ECO:0000256" key="15">
    <source>
        <dbReference type="ARBA" id="ARBA00065249"/>
    </source>
</evidence>
<feature type="compositionally biased region" description="Basic and acidic residues" evidence="20">
    <location>
        <begin position="243"/>
        <end position="275"/>
    </location>
</feature>